<keyword evidence="3" id="KW-0560">Oxidoreductase</keyword>
<dbReference type="PRINTS" id="PR00411">
    <property type="entry name" value="PNDRDTASEI"/>
</dbReference>
<gene>
    <name evidence="6" type="ORF">SAMN06296028_101303</name>
</gene>
<dbReference type="EMBL" id="FXAC01000001">
    <property type="protein sequence ID" value="SME91060.1"/>
    <property type="molecule type" value="Genomic_DNA"/>
</dbReference>
<dbReference type="Proteomes" id="UP000192929">
    <property type="component" value="Unassembled WGS sequence"/>
</dbReference>
<keyword evidence="5" id="KW-0411">Iron-sulfur</keyword>
<dbReference type="InterPro" id="IPR039650">
    <property type="entry name" value="HdrA-like"/>
</dbReference>
<proteinExistence type="predicted"/>
<keyword evidence="7" id="KW-1185">Reference proteome</keyword>
<evidence type="ECO:0000256" key="5">
    <source>
        <dbReference type="ARBA" id="ARBA00023014"/>
    </source>
</evidence>
<evidence type="ECO:0000313" key="6">
    <source>
        <dbReference type="EMBL" id="SME91060.1"/>
    </source>
</evidence>
<evidence type="ECO:0000256" key="4">
    <source>
        <dbReference type="ARBA" id="ARBA00023004"/>
    </source>
</evidence>
<evidence type="ECO:0000256" key="1">
    <source>
        <dbReference type="ARBA" id="ARBA00022485"/>
    </source>
</evidence>
<keyword evidence="1" id="KW-0004">4Fe-4S</keyword>
<dbReference type="GO" id="GO:0046872">
    <property type="term" value="F:metal ion binding"/>
    <property type="evidence" value="ECO:0007669"/>
    <property type="project" value="UniProtKB-KW"/>
</dbReference>
<dbReference type="InterPro" id="IPR036188">
    <property type="entry name" value="FAD/NAD-bd_sf"/>
</dbReference>
<dbReference type="GO" id="GO:0016491">
    <property type="term" value="F:oxidoreductase activity"/>
    <property type="evidence" value="ECO:0007669"/>
    <property type="project" value="UniProtKB-KW"/>
</dbReference>
<name>A0A1X7C763_9MICC</name>
<organism evidence="6 7">
    <name type="scientific">Kocuria marina subsp. indica</name>
    <dbReference type="NCBI Taxonomy" id="1049583"/>
    <lineage>
        <taxon>Bacteria</taxon>
        <taxon>Bacillati</taxon>
        <taxon>Actinomycetota</taxon>
        <taxon>Actinomycetes</taxon>
        <taxon>Micrococcales</taxon>
        <taxon>Micrococcaceae</taxon>
        <taxon>Kocuria</taxon>
    </lineage>
</organism>
<dbReference type="AlphaFoldDB" id="A0A1X7C763"/>
<dbReference type="PANTHER" id="PTHR43498">
    <property type="entry name" value="FERREDOXIN:COB-COM HETERODISULFIDE REDUCTASE SUBUNIT A"/>
    <property type="match status" value="1"/>
</dbReference>
<evidence type="ECO:0000256" key="2">
    <source>
        <dbReference type="ARBA" id="ARBA00022723"/>
    </source>
</evidence>
<dbReference type="GO" id="GO:0051539">
    <property type="term" value="F:4 iron, 4 sulfur cluster binding"/>
    <property type="evidence" value="ECO:0007669"/>
    <property type="project" value="UniProtKB-KW"/>
</dbReference>
<protein>
    <submittedName>
        <fullName evidence="6">FAD dependent oxidoreductase</fullName>
    </submittedName>
</protein>
<dbReference type="Gene3D" id="3.50.50.60">
    <property type="entry name" value="FAD/NAD(P)-binding domain"/>
    <property type="match status" value="1"/>
</dbReference>
<keyword evidence="2" id="KW-0479">Metal-binding</keyword>
<dbReference type="SUPFAM" id="SSF51905">
    <property type="entry name" value="FAD/NAD(P)-binding domain"/>
    <property type="match status" value="1"/>
</dbReference>
<reference evidence="7" key="1">
    <citation type="submission" date="2017-04" db="EMBL/GenBank/DDBJ databases">
        <authorList>
            <person name="Varghese N."/>
            <person name="Submissions S."/>
        </authorList>
    </citation>
    <scope>NUCLEOTIDE SEQUENCE [LARGE SCALE GENOMIC DNA]</scope>
    <source>
        <strain evidence="7">NIO-1021</strain>
    </source>
</reference>
<evidence type="ECO:0000256" key="3">
    <source>
        <dbReference type="ARBA" id="ARBA00023002"/>
    </source>
</evidence>
<dbReference type="PANTHER" id="PTHR43498:SF1">
    <property type="entry name" value="COB--COM HETERODISULFIDE REDUCTASE IRON-SULFUR SUBUNIT A"/>
    <property type="match status" value="1"/>
</dbReference>
<keyword evidence="4" id="KW-0408">Iron</keyword>
<dbReference type="Pfam" id="PF12831">
    <property type="entry name" value="FAD_oxidored"/>
    <property type="match status" value="1"/>
</dbReference>
<dbReference type="RefSeq" id="WP_085106061.1">
    <property type="nucleotide sequence ID" value="NZ_FXAC01000001.1"/>
</dbReference>
<accession>A0A1X7C763</accession>
<sequence>MISDETKQDPLYSPVHEQVWSKVPTILPLYTEFLIVGGGLSGCAAAISAARMGVKVTLLEPTHMLGGQAGPGGVSAMDETAYYDEIIADFGFWSEFSTRVKRFYTYKLKRRVNVSQYRDDSFAPNPVVVDRVLTQMLKEQGVQTFRNLKISDADVRRGNAAVFTSAGRITGRLVLDATEDGCVIRLAQVPHRLGHAVFNGQQYSAEDFDSTYIQDITQTAMIRRYEQGTMPRELRLTEPPENYSECLEILRAAFPKGPGNSRGDHPNAFAGYRGAPDIGTDNHYTGAQWEKITRTSLNFHNDQMTNASYLLDADARAACERAAINLTLGVIYYLQNECGLDWSVATDEGFDRAPIRRDPRVIEGLPDALVRHLPPIPYIRESVRLVGRRTMTGKSIYRSSNRSCAAFDVTSVATGTYPPDLHGGRRPEDLEEDLEETLVDKPRTWREGPFPIPLGALIPRDKFPIIAAEKNISASRIAAGAVRLHPTVAAVGQAAGVLAALALSHKVHPGDVPTPAVQIMLMRQGAYLPAQRIDDLRKDDDRFVPAQLALLHQVIDEISVRPHDKAPRSRIDVDRAARMGQVIVQEYEDWLIDTALPSA</sequence>
<evidence type="ECO:0000313" key="7">
    <source>
        <dbReference type="Proteomes" id="UP000192929"/>
    </source>
</evidence>